<feature type="non-terminal residue" evidence="5">
    <location>
        <position position="1"/>
    </location>
</feature>
<evidence type="ECO:0000256" key="3">
    <source>
        <dbReference type="ARBA" id="ARBA00023134"/>
    </source>
</evidence>
<evidence type="ECO:0000313" key="5">
    <source>
        <dbReference type="EMBL" id="CAH7668229.1"/>
    </source>
</evidence>
<protein>
    <submittedName>
        <fullName evidence="5">Uncharacterized protein</fullName>
    </submittedName>
</protein>
<accession>A0AAV0AIJ1</accession>
<organism evidence="5 6">
    <name type="scientific">Phakopsora pachyrhizi</name>
    <name type="common">Asian soybean rust disease fungus</name>
    <dbReference type="NCBI Taxonomy" id="170000"/>
    <lineage>
        <taxon>Eukaryota</taxon>
        <taxon>Fungi</taxon>
        <taxon>Dikarya</taxon>
        <taxon>Basidiomycota</taxon>
        <taxon>Pucciniomycotina</taxon>
        <taxon>Pucciniomycetes</taxon>
        <taxon>Pucciniales</taxon>
        <taxon>Phakopsoraceae</taxon>
        <taxon>Phakopsora</taxon>
    </lineage>
</organism>
<keyword evidence="6" id="KW-1185">Reference proteome</keyword>
<evidence type="ECO:0000256" key="4">
    <source>
        <dbReference type="ARBA" id="ARBA00046278"/>
    </source>
</evidence>
<keyword evidence="2" id="KW-0547">Nucleotide-binding</keyword>
<dbReference type="Gene3D" id="3.40.50.300">
    <property type="entry name" value="P-loop containing nucleotide triphosphate hydrolases"/>
    <property type="match status" value="1"/>
</dbReference>
<dbReference type="InterPro" id="IPR001806">
    <property type="entry name" value="Small_GTPase"/>
</dbReference>
<dbReference type="PANTHER" id="PTHR47980">
    <property type="entry name" value="LD44762P"/>
    <property type="match status" value="1"/>
</dbReference>
<proteinExistence type="inferred from homology"/>
<evidence type="ECO:0000256" key="1">
    <source>
        <dbReference type="ARBA" id="ARBA00006270"/>
    </source>
</evidence>
<comment type="caution">
    <text evidence="5">The sequence shown here is derived from an EMBL/GenBank/DDBJ whole genome shotgun (WGS) entry which is preliminary data.</text>
</comment>
<dbReference type="EMBL" id="CALTRL010000450">
    <property type="protein sequence ID" value="CAH7668229.1"/>
    <property type="molecule type" value="Genomic_DNA"/>
</dbReference>
<name>A0AAV0AIJ1_PHAPC</name>
<dbReference type="PROSITE" id="PS51419">
    <property type="entry name" value="RAB"/>
    <property type="match status" value="1"/>
</dbReference>
<dbReference type="InterPro" id="IPR050305">
    <property type="entry name" value="Small_GTPase_Rab"/>
</dbReference>
<dbReference type="GO" id="GO:0003924">
    <property type="term" value="F:GTPase activity"/>
    <property type="evidence" value="ECO:0007669"/>
    <property type="project" value="InterPro"/>
</dbReference>
<gene>
    <name evidence="5" type="ORF">PPACK8108_LOCUS2705</name>
</gene>
<dbReference type="Pfam" id="PF00071">
    <property type="entry name" value="Ras"/>
    <property type="match status" value="1"/>
</dbReference>
<comment type="similarity">
    <text evidence="1">Belongs to the small GTPase superfamily. Rab family.</text>
</comment>
<dbReference type="AlphaFoldDB" id="A0AAV0AIJ1"/>
<keyword evidence="3" id="KW-0342">GTP-binding</keyword>
<evidence type="ECO:0000256" key="2">
    <source>
        <dbReference type="ARBA" id="ARBA00022741"/>
    </source>
</evidence>
<sequence length="61" mass="7149">ERFMTITTAYYRGAIRILLVYDVTDQRLFLIIRKWHSTIKQHASVGVHKILISNKSDSTDK</sequence>
<reference evidence="5" key="1">
    <citation type="submission" date="2022-06" db="EMBL/GenBank/DDBJ databases">
        <authorList>
            <consortium name="SYNGENTA / RWTH Aachen University"/>
        </authorList>
    </citation>
    <scope>NUCLEOTIDE SEQUENCE</scope>
</reference>
<dbReference type="GO" id="GO:0005525">
    <property type="term" value="F:GTP binding"/>
    <property type="evidence" value="ECO:0007669"/>
    <property type="project" value="UniProtKB-KW"/>
</dbReference>
<comment type="subcellular location">
    <subcellularLocation>
        <location evidence="4">Endomembrane system</location>
        <topology evidence="4">Lipid-anchor</topology>
        <orientation evidence="4">Cytoplasmic side</orientation>
    </subcellularLocation>
</comment>
<dbReference type="InterPro" id="IPR027417">
    <property type="entry name" value="P-loop_NTPase"/>
</dbReference>
<dbReference type="Proteomes" id="UP001153365">
    <property type="component" value="Unassembled WGS sequence"/>
</dbReference>
<dbReference type="GO" id="GO:0012505">
    <property type="term" value="C:endomembrane system"/>
    <property type="evidence" value="ECO:0007669"/>
    <property type="project" value="UniProtKB-SubCell"/>
</dbReference>
<evidence type="ECO:0000313" key="6">
    <source>
        <dbReference type="Proteomes" id="UP001153365"/>
    </source>
</evidence>
<dbReference type="SUPFAM" id="SSF52540">
    <property type="entry name" value="P-loop containing nucleoside triphosphate hydrolases"/>
    <property type="match status" value="1"/>
</dbReference>